<name>A0A941F6H7_9BACT</name>
<dbReference type="AlphaFoldDB" id="A0A941F6H7"/>
<dbReference type="EMBL" id="JAGTAR010000015">
    <property type="protein sequence ID" value="MBR8536135.1"/>
    <property type="molecule type" value="Genomic_DNA"/>
</dbReference>
<dbReference type="Proteomes" id="UP000679220">
    <property type="component" value="Unassembled WGS sequence"/>
</dbReference>
<dbReference type="InterPro" id="IPR005358">
    <property type="entry name" value="Puta_zinc/iron-chelating_dom"/>
</dbReference>
<evidence type="ECO:0000313" key="1">
    <source>
        <dbReference type="EMBL" id="MBR8536135.1"/>
    </source>
</evidence>
<evidence type="ECO:0000313" key="2">
    <source>
        <dbReference type="Proteomes" id="UP000679220"/>
    </source>
</evidence>
<accession>A0A941F6H7</accession>
<proteinExistence type="predicted"/>
<dbReference type="PANTHER" id="PTHR36931:SF1">
    <property type="entry name" value="UPF0153 PROTEIN YEIW"/>
    <property type="match status" value="1"/>
</dbReference>
<dbReference type="RefSeq" id="WP_212190880.1">
    <property type="nucleotide sequence ID" value="NZ_JAGTAR010000015.1"/>
</dbReference>
<reference evidence="1" key="1">
    <citation type="journal article" date="2018" name="Int. J. Syst. Evol. Microbiol.">
        <title>Carboxylicivirga sediminis sp. nov., isolated from coastal sediment.</title>
        <authorList>
            <person name="Wang F.Q."/>
            <person name="Ren L.H."/>
            <person name="Zou R.J."/>
            <person name="Sun Y.Z."/>
            <person name="Liu X.J."/>
            <person name="Jiang F."/>
            <person name="Liu L.J."/>
        </authorList>
    </citation>
    <scope>NUCLEOTIDE SEQUENCE</scope>
    <source>
        <strain evidence="1">JR1</strain>
    </source>
</reference>
<dbReference type="PANTHER" id="PTHR36931">
    <property type="entry name" value="UPF0153 PROTEIN YEIW"/>
    <property type="match status" value="1"/>
</dbReference>
<keyword evidence="2" id="KW-1185">Reference proteome</keyword>
<dbReference type="InterPro" id="IPR052572">
    <property type="entry name" value="UPF0153_domain"/>
</dbReference>
<reference evidence="1" key="2">
    <citation type="submission" date="2021-04" db="EMBL/GenBank/DDBJ databases">
        <authorList>
            <person name="Zhang T."/>
            <person name="Zhang Y."/>
            <person name="Lu D."/>
            <person name="Zuo D."/>
            <person name="Du Z."/>
        </authorList>
    </citation>
    <scope>NUCLEOTIDE SEQUENCE</scope>
    <source>
        <strain evidence="1">JR1</strain>
    </source>
</reference>
<protein>
    <submittedName>
        <fullName evidence="1">YkgJ family cysteine cluster protein</fullName>
    </submittedName>
</protein>
<comment type="caution">
    <text evidence="1">The sequence shown here is derived from an EMBL/GenBank/DDBJ whole genome shotgun (WGS) entry which is preliminary data.</text>
</comment>
<gene>
    <name evidence="1" type="ORF">KDU71_11250</name>
</gene>
<organism evidence="1 2">
    <name type="scientific">Carboxylicivirga sediminis</name>
    <dbReference type="NCBI Taxonomy" id="2006564"/>
    <lineage>
        <taxon>Bacteria</taxon>
        <taxon>Pseudomonadati</taxon>
        <taxon>Bacteroidota</taxon>
        <taxon>Bacteroidia</taxon>
        <taxon>Marinilabiliales</taxon>
        <taxon>Marinilabiliaceae</taxon>
        <taxon>Carboxylicivirga</taxon>
    </lineage>
</organism>
<sequence>MECRANCGACCIVPSISSRLPKMPEGKPGGVPCPHLTADYKCDIFNSPERPGVCEGFMPEPTFCGHTRSEAVEILAQLQGLSEWKHL</sequence>
<dbReference type="Pfam" id="PF03692">
    <property type="entry name" value="CxxCxxCC"/>
    <property type="match status" value="1"/>
</dbReference>